<reference evidence="3" key="1">
    <citation type="journal article" date="2019" name="Int. J. Syst. Evol. Microbiol.">
        <title>The Global Catalogue of Microorganisms (GCM) 10K type strain sequencing project: providing services to taxonomists for standard genome sequencing and annotation.</title>
        <authorList>
            <consortium name="The Broad Institute Genomics Platform"/>
            <consortium name="The Broad Institute Genome Sequencing Center for Infectious Disease"/>
            <person name="Wu L."/>
            <person name="Ma J."/>
        </authorList>
    </citation>
    <scope>NUCLEOTIDE SEQUENCE [LARGE SCALE GENOMIC DNA]</scope>
    <source>
        <strain evidence="3">WYCCWR 12678</strain>
    </source>
</reference>
<sequence length="61" mass="7084">MDQHKNFEIMPESLEQLAQKQLEEMDETLSQRFGDQEQPDTVGLPQNRKTAADLFSDFPTE</sequence>
<dbReference type="Proteomes" id="UP001596002">
    <property type="component" value="Unassembled WGS sequence"/>
</dbReference>
<evidence type="ECO:0000256" key="1">
    <source>
        <dbReference type="SAM" id="MobiDB-lite"/>
    </source>
</evidence>
<comment type="caution">
    <text evidence="2">The sequence shown here is derived from an EMBL/GenBank/DDBJ whole genome shotgun (WGS) entry which is preliminary data.</text>
</comment>
<dbReference type="RefSeq" id="WP_380026862.1">
    <property type="nucleotide sequence ID" value="NZ_JBHSHC010000112.1"/>
</dbReference>
<dbReference type="EMBL" id="JBHSHC010000112">
    <property type="protein sequence ID" value="MFC4768912.1"/>
    <property type="molecule type" value="Genomic_DNA"/>
</dbReference>
<name>A0ABV9Q8G9_9BACL</name>
<protein>
    <submittedName>
        <fullName evidence="2">Uncharacterized protein</fullName>
    </submittedName>
</protein>
<feature type="region of interest" description="Disordered" evidence="1">
    <location>
        <begin position="23"/>
        <end position="61"/>
    </location>
</feature>
<organism evidence="2 3">
    <name type="scientific">Effusibacillus consociatus</name>
    <dbReference type="NCBI Taxonomy" id="1117041"/>
    <lineage>
        <taxon>Bacteria</taxon>
        <taxon>Bacillati</taxon>
        <taxon>Bacillota</taxon>
        <taxon>Bacilli</taxon>
        <taxon>Bacillales</taxon>
        <taxon>Alicyclobacillaceae</taxon>
        <taxon>Effusibacillus</taxon>
    </lineage>
</organism>
<accession>A0ABV9Q8G9</accession>
<evidence type="ECO:0000313" key="3">
    <source>
        <dbReference type="Proteomes" id="UP001596002"/>
    </source>
</evidence>
<gene>
    <name evidence="2" type="ORF">ACFO8Q_16360</name>
</gene>
<evidence type="ECO:0000313" key="2">
    <source>
        <dbReference type="EMBL" id="MFC4768912.1"/>
    </source>
</evidence>
<keyword evidence="3" id="KW-1185">Reference proteome</keyword>
<proteinExistence type="predicted"/>